<feature type="domain" description="Phospholipid/glycerol acyltransferase" evidence="10">
    <location>
        <begin position="65"/>
        <end position="182"/>
    </location>
</feature>
<dbReference type="PANTHER" id="PTHR10434">
    <property type="entry name" value="1-ACYL-SN-GLYCEROL-3-PHOSPHATE ACYLTRANSFERASE"/>
    <property type="match status" value="1"/>
</dbReference>
<dbReference type="NCBIfam" id="TIGR00530">
    <property type="entry name" value="AGP_acyltrn"/>
    <property type="match status" value="1"/>
</dbReference>
<organism evidence="11 12">
    <name type="scientific">Sulfurimonas lithotrophica</name>
    <dbReference type="NCBI Taxonomy" id="2590022"/>
    <lineage>
        <taxon>Bacteria</taxon>
        <taxon>Pseudomonadati</taxon>
        <taxon>Campylobacterota</taxon>
        <taxon>Epsilonproteobacteria</taxon>
        <taxon>Campylobacterales</taxon>
        <taxon>Sulfurimonadaceae</taxon>
        <taxon>Sulfurimonas</taxon>
    </lineage>
</organism>
<evidence type="ECO:0000256" key="1">
    <source>
        <dbReference type="ARBA" id="ARBA00001141"/>
    </source>
</evidence>
<comment type="similarity">
    <text evidence="4 9">Belongs to the 1-acyl-sn-glycerol-3-phosphate acyltransferase family.</text>
</comment>
<name>A0A5P8P302_9BACT</name>
<dbReference type="Pfam" id="PF01553">
    <property type="entry name" value="Acyltransferase"/>
    <property type="match status" value="1"/>
</dbReference>
<comment type="domain">
    <text evidence="9">The HXXXXD motif is essential for acyltransferase activity and may constitute the binding site for the phosphate moiety of the glycerol-3-phosphate.</text>
</comment>
<dbReference type="CDD" id="cd07989">
    <property type="entry name" value="LPLAT_AGPAT-like"/>
    <property type="match status" value="1"/>
</dbReference>
<dbReference type="PANTHER" id="PTHR10434:SF40">
    <property type="entry name" value="1-ACYL-SN-GLYCEROL-3-PHOSPHATE ACYLTRANSFERASE"/>
    <property type="match status" value="1"/>
</dbReference>
<dbReference type="OrthoDB" id="9812274at2"/>
<keyword evidence="9" id="KW-0443">Lipid metabolism</keyword>
<evidence type="ECO:0000256" key="4">
    <source>
        <dbReference type="ARBA" id="ARBA00008655"/>
    </source>
</evidence>
<protein>
    <recommendedName>
        <fullName evidence="6 9">1-acyl-sn-glycerol-3-phosphate acyltransferase</fullName>
        <ecNumber evidence="5 9">2.3.1.51</ecNumber>
    </recommendedName>
</protein>
<dbReference type="EMBL" id="CP043617">
    <property type="protein sequence ID" value="QFR50089.1"/>
    <property type="molecule type" value="Genomic_DNA"/>
</dbReference>
<evidence type="ECO:0000256" key="3">
    <source>
        <dbReference type="ARBA" id="ARBA00005189"/>
    </source>
</evidence>
<dbReference type="SUPFAM" id="SSF69593">
    <property type="entry name" value="Glycerol-3-phosphate (1)-acyltransferase"/>
    <property type="match status" value="1"/>
</dbReference>
<evidence type="ECO:0000256" key="9">
    <source>
        <dbReference type="RuleBase" id="RU361267"/>
    </source>
</evidence>
<gene>
    <name evidence="11" type="ORF">FJR48_10275</name>
</gene>
<dbReference type="EC" id="2.3.1.51" evidence="5 9"/>
<evidence type="ECO:0000256" key="8">
    <source>
        <dbReference type="ARBA" id="ARBA00023315"/>
    </source>
</evidence>
<evidence type="ECO:0000256" key="6">
    <source>
        <dbReference type="ARBA" id="ARBA00016139"/>
    </source>
</evidence>
<evidence type="ECO:0000313" key="12">
    <source>
        <dbReference type="Proteomes" id="UP000326944"/>
    </source>
</evidence>
<evidence type="ECO:0000256" key="2">
    <source>
        <dbReference type="ARBA" id="ARBA00004728"/>
    </source>
</evidence>
<keyword evidence="9" id="KW-0444">Lipid biosynthesis</keyword>
<dbReference type="RefSeq" id="WP_152308037.1">
    <property type="nucleotide sequence ID" value="NZ_CP043617.1"/>
</dbReference>
<accession>A0A5P8P302</accession>
<keyword evidence="8 9" id="KW-0012">Acyltransferase</keyword>
<dbReference type="GO" id="GO:0016024">
    <property type="term" value="P:CDP-diacylglycerol biosynthetic process"/>
    <property type="evidence" value="ECO:0007669"/>
    <property type="project" value="UniProtKB-UniPathway"/>
</dbReference>
<dbReference type="InterPro" id="IPR002123">
    <property type="entry name" value="Plipid/glycerol_acylTrfase"/>
</dbReference>
<keyword evidence="9" id="KW-1208">Phospholipid metabolism</keyword>
<keyword evidence="12" id="KW-1185">Reference proteome</keyword>
<keyword evidence="7 9" id="KW-0808">Transferase</keyword>
<dbReference type="SMART" id="SM00563">
    <property type="entry name" value="PlsC"/>
    <property type="match status" value="1"/>
</dbReference>
<dbReference type="Proteomes" id="UP000326944">
    <property type="component" value="Chromosome"/>
</dbReference>
<sequence length="227" mass="26173">MTFNQLKIALYATYLTNIYGYKLKQASSSKEKKKIRTEYSKRLLKKLNIEIKVINEEKIPKEGQYLLISNHRTIIDPTIIEVATQNREIFGHWISKKELYDSFFFGLFVKNAGTILLDRESSQMSGFFKDIRKVVKSGDSVYIFPEGTRNQSDEPLGEFKGGAEKIAKMNKIDMLPVFIKNRADKILSDAIKDSSVHRVIEVEFGDLIGYKDTQTSYEDAYKRIFGI</sequence>
<proteinExistence type="inferred from homology"/>
<dbReference type="GO" id="GO:0003841">
    <property type="term" value="F:1-acylglycerol-3-phosphate O-acyltransferase activity"/>
    <property type="evidence" value="ECO:0007669"/>
    <property type="project" value="UniProtKB-UniRule"/>
</dbReference>
<evidence type="ECO:0000313" key="11">
    <source>
        <dbReference type="EMBL" id="QFR50089.1"/>
    </source>
</evidence>
<comment type="pathway">
    <text evidence="3">Lipid metabolism.</text>
</comment>
<dbReference type="KEGG" id="sulg:FJR48_10275"/>
<comment type="catalytic activity">
    <reaction evidence="1 9">
        <text>a 1-acyl-sn-glycero-3-phosphate + an acyl-CoA = a 1,2-diacyl-sn-glycero-3-phosphate + CoA</text>
        <dbReference type="Rhea" id="RHEA:19709"/>
        <dbReference type="ChEBI" id="CHEBI:57287"/>
        <dbReference type="ChEBI" id="CHEBI:57970"/>
        <dbReference type="ChEBI" id="CHEBI:58342"/>
        <dbReference type="ChEBI" id="CHEBI:58608"/>
        <dbReference type="EC" id="2.3.1.51"/>
    </reaction>
</comment>
<evidence type="ECO:0000259" key="10">
    <source>
        <dbReference type="SMART" id="SM00563"/>
    </source>
</evidence>
<dbReference type="UniPathway" id="UPA00557">
    <property type="reaction ID" value="UER00613"/>
</dbReference>
<keyword evidence="9" id="KW-0594">Phospholipid biosynthesis</keyword>
<dbReference type="InterPro" id="IPR004552">
    <property type="entry name" value="AGP_acyltrans"/>
</dbReference>
<dbReference type="GO" id="GO:0016020">
    <property type="term" value="C:membrane"/>
    <property type="evidence" value="ECO:0007669"/>
    <property type="project" value="InterPro"/>
</dbReference>
<evidence type="ECO:0000256" key="5">
    <source>
        <dbReference type="ARBA" id="ARBA00013211"/>
    </source>
</evidence>
<dbReference type="AlphaFoldDB" id="A0A5P8P302"/>
<reference evidence="11 12" key="1">
    <citation type="submission" date="2019-09" db="EMBL/GenBank/DDBJ databases">
        <title>Sulfurimonas gotlandica sp. nov., a chemoautotrophic and psychrotolerant epsilonproteobacterium isolated from a pelagic redoxcline, and an emended description of the genus Sulfurimonas.</title>
        <authorList>
            <person name="Wang S."/>
            <person name="Jiang L."/>
            <person name="Shao S."/>
        </authorList>
    </citation>
    <scope>NUCLEOTIDE SEQUENCE [LARGE SCALE GENOMIC DNA]</scope>
    <source>
        <strain evidence="11 12">GYSZ_1</strain>
    </source>
</reference>
<comment type="pathway">
    <text evidence="2">Phospholipid metabolism; CDP-diacylglycerol biosynthesis; CDP-diacylglycerol from sn-glycerol 3-phosphate: step 2/3.</text>
</comment>
<evidence type="ECO:0000256" key="7">
    <source>
        <dbReference type="ARBA" id="ARBA00022679"/>
    </source>
</evidence>
<dbReference type="GO" id="GO:0006654">
    <property type="term" value="P:phosphatidic acid biosynthetic process"/>
    <property type="evidence" value="ECO:0007669"/>
    <property type="project" value="TreeGrafter"/>
</dbReference>